<evidence type="ECO:0008006" key="3">
    <source>
        <dbReference type="Google" id="ProtNLM"/>
    </source>
</evidence>
<evidence type="ECO:0000313" key="1">
    <source>
        <dbReference type="EMBL" id="PWB71848.1"/>
    </source>
</evidence>
<dbReference type="EMBL" id="PQAP01000101">
    <property type="protein sequence ID" value="PWB71848.1"/>
    <property type="molecule type" value="Genomic_DNA"/>
</dbReference>
<proteinExistence type="predicted"/>
<reference evidence="1 2" key="1">
    <citation type="journal article" date="2018" name="ISME J.">
        <title>A methanotrophic archaeon couples anaerobic oxidation of methane to Fe(III) reduction.</title>
        <authorList>
            <person name="Cai C."/>
            <person name="Leu A.O."/>
            <person name="Xie G.J."/>
            <person name="Guo J."/>
            <person name="Feng Y."/>
            <person name="Zhao J.X."/>
            <person name="Tyson G.W."/>
            <person name="Yuan Z."/>
            <person name="Hu S."/>
        </authorList>
    </citation>
    <scope>NUCLEOTIDE SEQUENCE [LARGE SCALE GENOMIC DNA]</scope>
    <source>
        <strain evidence="1">FeB_12</strain>
    </source>
</reference>
<dbReference type="Proteomes" id="UP000250918">
    <property type="component" value="Unassembled WGS sequence"/>
</dbReference>
<sequence>MVLMAATLLVFGGCGDDTVATAPRTEAFGVDTLLTGLEYPSGLWVRGDRVYFTETNGRNTSFGGAVRLSVYKVAADEESLLVDNPTCSDAVVVASDNKIYLASYVSSIPGESGRVSVVNPATLVETNVVNLEIATTDMFVETDDDIIVIGSSDLLTAKSLYQLPAANYAAPVVLKTGLGRTWAVTEQGSDTYYSDIGTIQKITGTVVSEWYTKNAMSLSASSKYLFYADYFAGEIGMINLTTKTDSVLVSGLNGPHAVRWVAATSRLYFTEVGTSAGQYKDGTLQVVKGIK</sequence>
<dbReference type="AlphaFoldDB" id="A0A855X665"/>
<dbReference type="SUPFAM" id="SSF63825">
    <property type="entry name" value="YWTD domain"/>
    <property type="match status" value="1"/>
</dbReference>
<comment type="caution">
    <text evidence="1">The sequence shown here is derived from an EMBL/GenBank/DDBJ whole genome shotgun (WGS) entry which is preliminary data.</text>
</comment>
<organism evidence="1 2">
    <name type="scientific">candidate division GN15 bacterium</name>
    <dbReference type="NCBI Taxonomy" id="2072418"/>
    <lineage>
        <taxon>Bacteria</taxon>
        <taxon>candidate division GN15</taxon>
    </lineage>
</organism>
<protein>
    <recommendedName>
        <fullName evidence="3">YncE family protein</fullName>
    </recommendedName>
</protein>
<name>A0A855X665_9BACT</name>
<evidence type="ECO:0000313" key="2">
    <source>
        <dbReference type="Proteomes" id="UP000250918"/>
    </source>
</evidence>
<gene>
    <name evidence="1" type="ORF">C3F09_07395</name>
</gene>
<accession>A0A855X665</accession>